<dbReference type="Proteomes" id="UP001465976">
    <property type="component" value="Unassembled WGS sequence"/>
</dbReference>
<dbReference type="PANTHER" id="PTHR43798">
    <property type="entry name" value="MONOACYLGLYCEROL LIPASE"/>
    <property type="match status" value="1"/>
</dbReference>
<accession>A0ABR3F2X2</accession>
<keyword evidence="3" id="KW-1185">Reference proteome</keyword>
<dbReference type="InterPro" id="IPR000639">
    <property type="entry name" value="Epox_hydrolase-like"/>
</dbReference>
<dbReference type="PANTHER" id="PTHR43798:SF33">
    <property type="entry name" value="HYDROLASE, PUTATIVE (AFU_ORTHOLOGUE AFUA_2G14860)-RELATED"/>
    <property type="match status" value="1"/>
</dbReference>
<dbReference type="Pfam" id="PF00561">
    <property type="entry name" value="Abhydrolase_1"/>
    <property type="match status" value="1"/>
</dbReference>
<dbReference type="PRINTS" id="PR00412">
    <property type="entry name" value="EPOXHYDRLASE"/>
</dbReference>
<feature type="domain" description="AB hydrolase-1" evidence="1">
    <location>
        <begin position="40"/>
        <end position="285"/>
    </location>
</feature>
<name>A0ABR3F2X2_9AGAR</name>
<reference evidence="2 3" key="1">
    <citation type="submission" date="2024-02" db="EMBL/GenBank/DDBJ databases">
        <title>A draft genome for the cacao thread blight pathogen Marasmius crinis-equi.</title>
        <authorList>
            <person name="Cohen S.P."/>
            <person name="Baruah I.K."/>
            <person name="Amoako-Attah I."/>
            <person name="Bukari Y."/>
            <person name="Meinhardt L.W."/>
            <person name="Bailey B.A."/>
        </authorList>
    </citation>
    <scope>NUCLEOTIDE SEQUENCE [LARGE SCALE GENOMIC DNA]</scope>
    <source>
        <strain evidence="2 3">GH-76</strain>
    </source>
</reference>
<evidence type="ECO:0000259" key="1">
    <source>
        <dbReference type="Pfam" id="PF00561"/>
    </source>
</evidence>
<evidence type="ECO:0000313" key="2">
    <source>
        <dbReference type="EMBL" id="KAL0569544.1"/>
    </source>
</evidence>
<gene>
    <name evidence="2" type="ORF">V5O48_012418</name>
</gene>
<dbReference type="InterPro" id="IPR050266">
    <property type="entry name" value="AB_hydrolase_sf"/>
</dbReference>
<evidence type="ECO:0000313" key="3">
    <source>
        <dbReference type="Proteomes" id="UP001465976"/>
    </source>
</evidence>
<dbReference type="EMBL" id="JBAHYK010001094">
    <property type="protein sequence ID" value="KAL0569544.1"/>
    <property type="molecule type" value="Genomic_DNA"/>
</dbReference>
<dbReference type="InterPro" id="IPR000073">
    <property type="entry name" value="AB_hydrolase_1"/>
</dbReference>
<dbReference type="SUPFAM" id="SSF53474">
    <property type="entry name" value="alpha/beta-Hydrolases"/>
    <property type="match status" value="1"/>
</dbReference>
<proteinExistence type="predicted"/>
<comment type="caution">
    <text evidence="2">The sequence shown here is derived from an EMBL/GenBank/DDBJ whole genome shotgun (WGS) entry which is preliminary data.</text>
</comment>
<dbReference type="InterPro" id="IPR029058">
    <property type="entry name" value="AB_hydrolase_fold"/>
</dbReference>
<dbReference type="Gene3D" id="3.40.50.1820">
    <property type="entry name" value="alpha/beta hydrolase"/>
    <property type="match status" value="1"/>
</dbReference>
<protein>
    <recommendedName>
        <fullName evidence="1">AB hydrolase-1 domain-containing protein</fullName>
    </recommendedName>
</protein>
<organism evidence="2 3">
    <name type="scientific">Marasmius crinis-equi</name>
    <dbReference type="NCBI Taxonomy" id="585013"/>
    <lineage>
        <taxon>Eukaryota</taxon>
        <taxon>Fungi</taxon>
        <taxon>Dikarya</taxon>
        <taxon>Basidiomycota</taxon>
        <taxon>Agaricomycotina</taxon>
        <taxon>Agaricomycetes</taxon>
        <taxon>Agaricomycetidae</taxon>
        <taxon>Agaricales</taxon>
        <taxon>Marasmiineae</taxon>
        <taxon>Marasmiaceae</taxon>
        <taxon>Marasmius</taxon>
    </lineage>
</organism>
<sequence length="350" mass="38661">MPFVDVKTPTGVVNYNYTISTPYSSDADSISPGLPTLLFFHPVYCGIQTIFHSQFSDPRLRRFNLVAFDLRGHGETTGPKVPPTYNEEDAATDAALFMDALKLPPCHILGMSSGTTIALQCAISYPEKVLSVFLISQLCLEEPPEVAEGHQEIYDRHASGFPDALTVDESLVHEAIFGTIEYAFGTSAVSDLAEAYVKLVTPVIIKTWGFQNLDACKTMVTDFLSKRKAHSKFELSRIKCPIQVVYGTNDVAYPPEYTDEFVQSLEDAGVNVALTKVPDAPHFLCVDYGHVINPIMHDLVVELYSKNPRNSVPLPPIMDEAISPWDTVLREAGWRGGSDGYDSDDDLIFN</sequence>